<feature type="compositionally biased region" description="Low complexity" evidence="3">
    <location>
        <begin position="8"/>
        <end position="18"/>
    </location>
</feature>
<dbReference type="Gene3D" id="3.40.630.30">
    <property type="match status" value="1"/>
</dbReference>
<evidence type="ECO:0000256" key="1">
    <source>
        <dbReference type="ARBA" id="ARBA00022679"/>
    </source>
</evidence>
<dbReference type="Proteomes" id="UP001642484">
    <property type="component" value="Unassembled WGS sequence"/>
</dbReference>
<evidence type="ECO:0000256" key="2">
    <source>
        <dbReference type="ARBA" id="ARBA00023315"/>
    </source>
</evidence>
<accession>A0ABP0H546</accession>
<keyword evidence="2" id="KW-0012">Acyltransferase</keyword>
<dbReference type="SUPFAM" id="SSF55729">
    <property type="entry name" value="Acyl-CoA N-acyltransferases (Nat)"/>
    <property type="match status" value="1"/>
</dbReference>
<evidence type="ECO:0000313" key="7">
    <source>
        <dbReference type="Proteomes" id="UP001642484"/>
    </source>
</evidence>
<evidence type="ECO:0000313" key="5">
    <source>
        <dbReference type="EMBL" id="CAK8985349.1"/>
    </source>
</evidence>
<dbReference type="PROSITE" id="PS51186">
    <property type="entry name" value="GNAT"/>
    <property type="match status" value="1"/>
</dbReference>
<dbReference type="EMBL" id="CAXAMN010000001">
    <property type="protein sequence ID" value="CAK8985349.1"/>
    <property type="molecule type" value="Genomic_DNA"/>
</dbReference>
<proteinExistence type="predicted"/>
<evidence type="ECO:0000256" key="3">
    <source>
        <dbReference type="SAM" id="MobiDB-lite"/>
    </source>
</evidence>
<dbReference type="Pfam" id="PF00583">
    <property type="entry name" value="Acetyltransf_1"/>
    <property type="match status" value="1"/>
</dbReference>
<keyword evidence="7" id="KW-1185">Reference proteome</keyword>
<comment type="caution">
    <text evidence="5">The sequence shown here is derived from an EMBL/GenBank/DDBJ whole genome shotgun (WGS) entry which is preliminary data.</text>
</comment>
<reference evidence="5 7" key="1">
    <citation type="submission" date="2024-02" db="EMBL/GenBank/DDBJ databases">
        <authorList>
            <person name="Chen Y."/>
            <person name="Shah S."/>
            <person name="Dougan E. K."/>
            <person name="Thang M."/>
            <person name="Chan C."/>
        </authorList>
    </citation>
    <scope>NUCLEOTIDE SEQUENCE [LARGE SCALE GENOMIC DNA]</scope>
</reference>
<feature type="domain" description="N-acetyltransferase" evidence="4">
    <location>
        <begin position="25"/>
        <end position="192"/>
    </location>
</feature>
<sequence length="250" mass="27611">MALPNMPRTTRCCTGTGRHPMRPLPLIREAQPSELRACASLLAEALVPNGGETSLGKVRRLLMAILVEISLVQRMMIGAFHEGRRSSQNYQLLLVDGNSGPQAVCELQTDGNTMKLSSLAVRASCRRRGLARRLLRRTVRRAKKLRCQAVQLDVYEDNVPATDLYRSVGFRRFGWTPVVNLELEALLGRTCGRWRLNLLSEEMDADSALADAEAAPTLADLGAELSKRLLYQVFLGMVLSSLFQAAFGQG</sequence>
<dbReference type="InterPro" id="IPR016181">
    <property type="entry name" value="Acyl_CoA_acyltransferase"/>
</dbReference>
<feature type="region of interest" description="Disordered" evidence="3">
    <location>
        <begin position="1"/>
        <end position="20"/>
    </location>
</feature>
<organism evidence="5 7">
    <name type="scientific">Durusdinium trenchii</name>
    <dbReference type="NCBI Taxonomy" id="1381693"/>
    <lineage>
        <taxon>Eukaryota</taxon>
        <taxon>Sar</taxon>
        <taxon>Alveolata</taxon>
        <taxon>Dinophyceae</taxon>
        <taxon>Suessiales</taxon>
        <taxon>Symbiodiniaceae</taxon>
        <taxon>Durusdinium</taxon>
    </lineage>
</organism>
<dbReference type="InterPro" id="IPR050680">
    <property type="entry name" value="YpeA/RimI_acetyltransf"/>
</dbReference>
<evidence type="ECO:0000259" key="4">
    <source>
        <dbReference type="PROSITE" id="PS51186"/>
    </source>
</evidence>
<dbReference type="EMBL" id="CAXAMN010016668">
    <property type="protein sequence ID" value="CAK9048719.1"/>
    <property type="molecule type" value="Genomic_DNA"/>
</dbReference>
<protein>
    <recommendedName>
        <fullName evidence="4">N-acetyltransferase domain-containing protein</fullName>
    </recommendedName>
</protein>
<evidence type="ECO:0000313" key="6">
    <source>
        <dbReference type="EMBL" id="CAK9048719.1"/>
    </source>
</evidence>
<keyword evidence="1" id="KW-0808">Transferase</keyword>
<dbReference type="InterPro" id="IPR000182">
    <property type="entry name" value="GNAT_dom"/>
</dbReference>
<name>A0ABP0H546_9DINO</name>
<dbReference type="PANTHER" id="PTHR43420">
    <property type="entry name" value="ACETYLTRANSFERASE"/>
    <property type="match status" value="1"/>
</dbReference>
<gene>
    <name evidence="6" type="ORF">CCMP2556_LOCUS25048</name>
    <name evidence="5" type="ORF">CCMP2556_LOCUS98</name>
</gene>